<proteinExistence type="predicted"/>
<dbReference type="PROSITE" id="PS00211">
    <property type="entry name" value="ABC_TRANSPORTER_1"/>
    <property type="match status" value="1"/>
</dbReference>
<dbReference type="Pfam" id="PF00005">
    <property type="entry name" value="ABC_tran"/>
    <property type="match status" value="1"/>
</dbReference>
<evidence type="ECO:0000256" key="7">
    <source>
        <dbReference type="SAM" id="Phobius"/>
    </source>
</evidence>
<dbReference type="Gene3D" id="1.20.1560.10">
    <property type="entry name" value="ABC transporter type 1, transmembrane domain"/>
    <property type="match status" value="1"/>
</dbReference>
<dbReference type="PROSITE" id="PS50893">
    <property type="entry name" value="ABC_TRANSPORTER_2"/>
    <property type="match status" value="1"/>
</dbReference>
<dbReference type="PROSITE" id="PS50929">
    <property type="entry name" value="ABC_TM1F"/>
    <property type="match status" value="1"/>
</dbReference>
<evidence type="ECO:0000259" key="9">
    <source>
        <dbReference type="PROSITE" id="PS50929"/>
    </source>
</evidence>
<reference evidence="10 11" key="1">
    <citation type="submission" date="2023-01" db="EMBL/GenBank/DDBJ databases">
        <title>Novel species of the genus Asticcacaulis isolated from rivers.</title>
        <authorList>
            <person name="Lu H."/>
        </authorList>
    </citation>
    <scope>NUCLEOTIDE SEQUENCE [LARGE SCALE GENOMIC DNA]</scope>
    <source>
        <strain evidence="10 11">DXS10W</strain>
    </source>
</reference>
<gene>
    <name evidence="10" type="ORF">PQU94_04430</name>
</gene>
<accession>A0ABT5IBG9</accession>
<name>A0ABT5IBG9_9CAUL</name>
<dbReference type="SMART" id="SM00382">
    <property type="entry name" value="AAA"/>
    <property type="match status" value="1"/>
</dbReference>
<dbReference type="InterPro" id="IPR003439">
    <property type="entry name" value="ABC_transporter-like_ATP-bd"/>
</dbReference>
<feature type="domain" description="ABC transporter" evidence="8">
    <location>
        <begin position="350"/>
        <end position="583"/>
    </location>
</feature>
<dbReference type="SUPFAM" id="SSF52540">
    <property type="entry name" value="P-loop containing nucleoside triphosphate hydrolases"/>
    <property type="match status" value="1"/>
</dbReference>
<keyword evidence="11" id="KW-1185">Reference proteome</keyword>
<dbReference type="Gene3D" id="3.40.50.300">
    <property type="entry name" value="P-loop containing nucleotide triphosphate hydrolases"/>
    <property type="match status" value="1"/>
</dbReference>
<evidence type="ECO:0000256" key="3">
    <source>
        <dbReference type="ARBA" id="ARBA00022741"/>
    </source>
</evidence>
<feature type="transmembrane region" description="Helical" evidence="7">
    <location>
        <begin position="262"/>
        <end position="280"/>
    </location>
</feature>
<dbReference type="EMBL" id="JAQQKW010000002">
    <property type="protein sequence ID" value="MDC7693526.1"/>
    <property type="molecule type" value="Genomic_DNA"/>
</dbReference>
<keyword evidence="4 10" id="KW-0067">ATP-binding</keyword>
<sequence>MAATNPSCNDTSDPAVVWALVRRLFALGPGVRRDLLWGLFLEGVAVALGVIGPFALKSLIDALSRSPGASSLVLGLGLVFVGAWAGGGILSTWRLVPSTRVIDTLSADLAAAALAGELPRVAASRDGDSGRTLGLIERLPFSLLIVVDGLIWRSLPLALQIAASLWVIAGVIPASYAIGLFLTLAGYAVLSWWGAVRHRPHASLANLAATAVSQGLGDVLRNARRIVLNGTLSAEVGGIRAGIGQKALANQKMTGSLVHTALAQYGWLGMGLVGLLVAGAGDVWAGRLSVGDFIMLETYALRLALPLSGIGFLLSQSAGAIANIRDVLTLRRSGAGTVEAGPVPSGAAGIELRDVSFRYADTTAGVEDVSVRIPAGAFAVIVGPNGSGKSTLAQIMAGVFAPSQGQVRIGEVDLAEVDAGARYRHVLYVPQFITFLNRTLRDNALYPPTTTTEADLVALLAQWCFYEAGRKLDLATPVGELGERLSGGQIQKLELARVAGIKVPVLILDESTSALDPASEARILSDLRQSFEGRTTLVMVTHRLRLAQTADHVLFMKGGRLEAFGRHLDLVESVPAYAQLWAQGAE</sequence>
<dbReference type="InterPro" id="IPR039421">
    <property type="entry name" value="Type_1_exporter"/>
</dbReference>
<evidence type="ECO:0000256" key="4">
    <source>
        <dbReference type="ARBA" id="ARBA00022840"/>
    </source>
</evidence>
<dbReference type="PANTHER" id="PTHR24221:SF654">
    <property type="entry name" value="ATP-BINDING CASSETTE SUB-FAMILY B MEMBER 6"/>
    <property type="match status" value="1"/>
</dbReference>
<evidence type="ECO:0000256" key="6">
    <source>
        <dbReference type="ARBA" id="ARBA00023136"/>
    </source>
</evidence>
<dbReference type="InterPro" id="IPR011527">
    <property type="entry name" value="ABC1_TM_dom"/>
</dbReference>
<dbReference type="PANTHER" id="PTHR24221">
    <property type="entry name" value="ATP-BINDING CASSETTE SUB-FAMILY B"/>
    <property type="match status" value="1"/>
</dbReference>
<feature type="transmembrane region" description="Helical" evidence="7">
    <location>
        <begin position="300"/>
        <end position="322"/>
    </location>
</feature>
<dbReference type="GO" id="GO:0005524">
    <property type="term" value="F:ATP binding"/>
    <property type="evidence" value="ECO:0007669"/>
    <property type="project" value="UniProtKB-KW"/>
</dbReference>
<keyword evidence="2 7" id="KW-0812">Transmembrane</keyword>
<dbReference type="CDD" id="cd03228">
    <property type="entry name" value="ABCC_MRP_Like"/>
    <property type="match status" value="1"/>
</dbReference>
<dbReference type="Proteomes" id="UP001216595">
    <property type="component" value="Unassembled WGS sequence"/>
</dbReference>
<dbReference type="InterPro" id="IPR003593">
    <property type="entry name" value="AAA+_ATPase"/>
</dbReference>
<evidence type="ECO:0000313" key="10">
    <source>
        <dbReference type="EMBL" id="MDC7693526.1"/>
    </source>
</evidence>
<keyword evidence="3" id="KW-0547">Nucleotide-binding</keyword>
<feature type="transmembrane region" description="Helical" evidence="7">
    <location>
        <begin position="35"/>
        <end position="56"/>
    </location>
</feature>
<feature type="domain" description="ABC transmembrane type-1" evidence="9">
    <location>
        <begin position="36"/>
        <end position="319"/>
    </location>
</feature>
<dbReference type="InterPro" id="IPR036640">
    <property type="entry name" value="ABC1_TM_sf"/>
</dbReference>
<evidence type="ECO:0000256" key="5">
    <source>
        <dbReference type="ARBA" id="ARBA00022989"/>
    </source>
</evidence>
<keyword evidence="6 7" id="KW-0472">Membrane</keyword>
<evidence type="ECO:0000313" key="11">
    <source>
        <dbReference type="Proteomes" id="UP001216595"/>
    </source>
</evidence>
<dbReference type="InterPro" id="IPR027417">
    <property type="entry name" value="P-loop_NTPase"/>
</dbReference>
<keyword evidence="5 7" id="KW-1133">Transmembrane helix</keyword>
<dbReference type="SUPFAM" id="SSF90123">
    <property type="entry name" value="ABC transporter transmembrane region"/>
    <property type="match status" value="1"/>
</dbReference>
<dbReference type="RefSeq" id="WP_272740287.1">
    <property type="nucleotide sequence ID" value="NZ_JAQQKW010000002.1"/>
</dbReference>
<protein>
    <submittedName>
        <fullName evidence="10">ABC transporter ATP-binding protein</fullName>
    </submittedName>
</protein>
<feature type="transmembrane region" description="Helical" evidence="7">
    <location>
        <begin position="68"/>
        <end position="90"/>
    </location>
</feature>
<feature type="transmembrane region" description="Helical" evidence="7">
    <location>
        <begin position="165"/>
        <end position="190"/>
    </location>
</feature>
<evidence type="ECO:0000256" key="1">
    <source>
        <dbReference type="ARBA" id="ARBA00004651"/>
    </source>
</evidence>
<evidence type="ECO:0000256" key="2">
    <source>
        <dbReference type="ARBA" id="ARBA00022692"/>
    </source>
</evidence>
<dbReference type="InterPro" id="IPR017871">
    <property type="entry name" value="ABC_transporter-like_CS"/>
</dbReference>
<comment type="caution">
    <text evidence="10">The sequence shown here is derived from an EMBL/GenBank/DDBJ whole genome shotgun (WGS) entry which is preliminary data.</text>
</comment>
<evidence type="ECO:0000259" key="8">
    <source>
        <dbReference type="PROSITE" id="PS50893"/>
    </source>
</evidence>
<organism evidence="10 11">
    <name type="scientific">Asticcacaulis currens</name>
    <dbReference type="NCBI Taxonomy" id="2984210"/>
    <lineage>
        <taxon>Bacteria</taxon>
        <taxon>Pseudomonadati</taxon>
        <taxon>Pseudomonadota</taxon>
        <taxon>Alphaproteobacteria</taxon>
        <taxon>Caulobacterales</taxon>
        <taxon>Caulobacteraceae</taxon>
        <taxon>Asticcacaulis</taxon>
    </lineage>
</organism>
<comment type="subcellular location">
    <subcellularLocation>
        <location evidence="1">Cell membrane</location>
        <topology evidence="1">Multi-pass membrane protein</topology>
    </subcellularLocation>
</comment>